<name>A0ABW4GI54_9ACTN</name>
<evidence type="ECO:0000259" key="4">
    <source>
        <dbReference type="SMART" id="SM00062"/>
    </source>
</evidence>
<keyword evidence="6" id="KW-1185">Reference proteome</keyword>
<dbReference type="PANTHER" id="PTHR30085">
    <property type="entry name" value="AMINO ACID ABC TRANSPORTER PERMEASE"/>
    <property type="match status" value="1"/>
</dbReference>
<reference evidence="6" key="1">
    <citation type="journal article" date="2019" name="Int. J. Syst. Evol. Microbiol.">
        <title>The Global Catalogue of Microorganisms (GCM) 10K type strain sequencing project: providing services to taxonomists for standard genome sequencing and annotation.</title>
        <authorList>
            <consortium name="The Broad Institute Genomics Platform"/>
            <consortium name="The Broad Institute Genome Sequencing Center for Infectious Disease"/>
            <person name="Wu L."/>
            <person name="Ma J."/>
        </authorList>
    </citation>
    <scope>NUCLEOTIDE SEQUENCE [LARGE SCALE GENOMIC DNA]</scope>
    <source>
        <strain evidence="6">CGMCC 1.15399</strain>
    </source>
</reference>
<accession>A0ABW4GI54</accession>
<keyword evidence="3" id="KW-0732">Signal</keyword>
<keyword evidence="2" id="KW-0813">Transport</keyword>
<dbReference type="EMBL" id="JBHUCM010000031">
    <property type="protein sequence ID" value="MFD1542044.1"/>
    <property type="molecule type" value="Genomic_DNA"/>
</dbReference>
<evidence type="ECO:0000256" key="1">
    <source>
        <dbReference type="ARBA" id="ARBA00010333"/>
    </source>
</evidence>
<feature type="domain" description="Solute-binding protein family 3/N-terminal" evidence="4">
    <location>
        <begin position="41"/>
        <end position="275"/>
    </location>
</feature>
<gene>
    <name evidence="5" type="ORF">ACFSJ0_33685</name>
</gene>
<dbReference type="InterPro" id="IPR001638">
    <property type="entry name" value="Solute-binding_3/MltF_N"/>
</dbReference>
<dbReference type="PANTHER" id="PTHR30085:SF6">
    <property type="entry name" value="ABC TRANSPORTER GLUTAMINE-BINDING PROTEIN GLNH"/>
    <property type="match status" value="1"/>
</dbReference>
<evidence type="ECO:0000256" key="3">
    <source>
        <dbReference type="ARBA" id="ARBA00022729"/>
    </source>
</evidence>
<dbReference type="SMART" id="SM00062">
    <property type="entry name" value="PBPb"/>
    <property type="match status" value="1"/>
</dbReference>
<dbReference type="Proteomes" id="UP001597097">
    <property type="component" value="Unassembled WGS sequence"/>
</dbReference>
<protein>
    <submittedName>
        <fullName evidence="5">Transporter substrate-binding domain-containing protein</fullName>
    </submittedName>
</protein>
<dbReference type="InterPro" id="IPR051455">
    <property type="entry name" value="Bact_solute-bind_prot3"/>
</dbReference>
<dbReference type="RefSeq" id="WP_219535326.1">
    <property type="nucleotide sequence ID" value="NZ_JAHKRM010000026.1"/>
</dbReference>
<dbReference type="Pfam" id="PF00497">
    <property type="entry name" value="SBP_bac_3"/>
    <property type="match status" value="1"/>
</dbReference>
<evidence type="ECO:0000313" key="6">
    <source>
        <dbReference type="Proteomes" id="UP001597097"/>
    </source>
</evidence>
<organism evidence="5 6">
    <name type="scientific">Nonomuraea guangzhouensis</name>
    <dbReference type="NCBI Taxonomy" id="1291555"/>
    <lineage>
        <taxon>Bacteria</taxon>
        <taxon>Bacillati</taxon>
        <taxon>Actinomycetota</taxon>
        <taxon>Actinomycetes</taxon>
        <taxon>Streptosporangiales</taxon>
        <taxon>Streptosporangiaceae</taxon>
        <taxon>Nonomuraea</taxon>
    </lineage>
</organism>
<sequence length="296" mass="32530">MRPWWWIVSSGTLALVLISCGQAPPAGSKPPAHSRFYQDAGLRIGSHGDQPGIGLYDFKTNAWSGLDVDVAYYVMGKLGITFTRDNNHLHPVQTADRDDHLLKGIDNLIIASYSITDGRINKGITFSIPYLLSFQDILIRENDKNKIKSVEDLRARDVCTTSPASTPYQHLDALNRKFSPKMTLDPQASIALCVDRLLAGDTDAVVTDNAILYGHQAANSGLYLVNTKVWDRPEQYGIGMIAKSPTDATEINNAIRDMIKDGTWAKSIVANFCPKNTPPDRPCDLAQTFLSNPPTG</sequence>
<evidence type="ECO:0000256" key="2">
    <source>
        <dbReference type="ARBA" id="ARBA00022448"/>
    </source>
</evidence>
<dbReference type="PROSITE" id="PS51257">
    <property type="entry name" value="PROKAR_LIPOPROTEIN"/>
    <property type="match status" value="1"/>
</dbReference>
<proteinExistence type="inferred from homology"/>
<comment type="similarity">
    <text evidence="1">Belongs to the bacterial solute-binding protein 3 family.</text>
</comment>
<comment type="caution">
    <text evidence="5">The sequence shown here is derived from an EMBL/GenBank/DDBJ whole genome shotgun (WGS) entry which is preliminary data.</text>
</comment>
<evidence type="ECO:0000313" key="5">
    <source>
        <dbReference type="EMBL" id="MFD1542044.1"/>
    </source>
</evidence>